<protein>
    <submittedName>
        <fullName evidence="1">Uncharacterized protein</fullName>
    </submittedName>
</protein>
<reference evidence="1" key="1">
    <citation type="submission" date="2020-04" db="EMBL/GenBank/DDBJ databases">
        <authorList>
            <person name="Chiriac C."/>
            <person name="Salcher M."/>
            <person name="Ghai R."/>
            <person name="Kavagutti S V."/>
        </authorList>
    </citation>
    <scope>NUCLEOTIDE SEQUENCE</scope>
</reference>
<accession>A0A6J5NSP8</accession>
<organism evidence="1">
    <name type="scientific">uncultured Caudovirales phage</name>
    <dbReference type="NCBI Taxonomy" id="2100421"/>
    <lineage>
        <taxon>Viruses</taxon>
        <taxon>Duplodnaviria</taxon>
        <taxon>Heunggongvirae</taxon>
        <taxon>Uroviricota</taxon>
        <taxon>Caudoviricetes</taxon>
        <taxon>Peduoviridae</taxon>
        <taxon>Maltschvirus</taxon>
        <taxon>Maltschvirus maltsch</taxon>
    </lineage>
</organism>
<dbReference type="EMBL" id="LR796726">
    <property type="protein sequence ID" value="CAB4161852.1"/>
    <property type="molecule type" value="Genomic_DNA"/>
</dbReference>
<proteinExistence type="predicted"/>
<sequence>MAKLKITRANGEVSEHKITPGVEYSFELKYGSGISKVLREHERQTEIFWLAYECLRRAGAQIPLWGAEFIDTLDTVEVLDEEKK</sequence>
<name>A0A6J5NSP8_9CAUD</name>
<evidence type="ECO:0000313" key="1">
    <source>
        <dbReference type="EMBL" id="CAB4161852.1"/>
    </source>
</evidence>
<gene>
    <name evidence="1" type="ORF">UFOVP789_4</name>
</gene>